<accession>A0A5B9MNE1</accession>
<dbReference type="AlphaFoldDB" id="A0A5B9MNE1"/>
<proteinExistence type="predicted"/>
<evidence type="ECO:0000313" key="2">
    <source>
        <dbReference type="Proteomes" id="UP000321353"/>
    </source>
</evidence>
<dbReference type="EMBL" id="CP036264">
    <property type="protein sequence ID" value="QEG02843.1"/>
    <property type="molecule type" value="Genomic_DNA"/>
</dbReference>
<dbReference type="KEGG" id="smam:Mal15_69640"/>
<organism evidence="1 2">
    <name type="scientific">Stieleria maiorica</name>
    <dbReference type="NCBI Taxonomy" id="2795974"/>
    <lineage>
        <taxon>Bacteria</taxon>
        <taxon>Pseudomonadati</taxon>
        <taxon>Planctomycetota</taxon>
        <taxon>Planctomycetia</taxon>
        <taxon>Pirellulales</taxon>
        <taxon>Pirellulaceae</taxon>
        <taxon>Stieleria</taxon>
    </lineage>
</organism>
<dbReference type="RefSeq" id="WP_147871725.1">
    <property type="nucleotide sequence ID" value="NZ_CP036264.1"/>
</dbReference>
<gene>
    <name evidence="1" type="ORF">Mal15_69640</name>
</gene>
<evidence type="ECO:0000313" key="1">
    <source>
        <dbReference type="EMBL" id="QEG02843.1"/>
    </source>
</evidence>
<protein>
    <submittedName>
        <fullName evidence="1">Uncharacterized protein</fullName>
    </submittedName>
</protein>
<dbReference type="Proteomes" id="UP000321353">
    <property type="component" value="Chromosome"/>
</dbReference>
<reference evidence="1 2" key="1">
    <citation type="submission" date="2019-02" db="EMBL/GenBank/DDBJ databases">
        <title>Planctomycetal bacteria perform biofilm scaping via a novel small molecule.</title>
        <authorList>
            <person name="Jeske O."/>
            <person name="Boedeker C."/>
            <person name="Wiegand S."/>
            <person name="Breitling P."/>
            <person name="Kallscheuer N."/>
            <person name="Jogler M."/>
            <person name="Rohde M."/>
            <person name="Petersen J."/>
            <person name="Medema M.H."/>
            <person name="Surup F."/>
            <person name="Jogler C."/>
        </authorList>
    </citation>
    <scope>NUCLEOTIDE SEQUENCE [LARGE SCALE GENOMIC DNA]</scope>
    <source>
        <strain evidence="1 2">Mal15</strain>
    </source>
</reference>
<sequence>MTDQETAAEAYRRKLAWRRTPEENMRFFVQLQRQAFDVLKASPETMDHFIRRNHRKRRQSEVLRLLHKTLPASQRSKDRLDLENLPAGET</sequence>
<name>A0A5B9MNE1_9BACT</name>
<keyword evidence="2" id="KW-1185">Reference proteome</keyword>